<protein>
    <submittedName>
        <fullName evidence="1">Uncharacterized protein</fullName>
    </submittedName>
</protein>
<dbReference type="EMBL" id="PJMW01000002">
    <property type="protein sequence ID" value="PKV80936.1"/>
    <property type="molecule type" value="Genomic_DNA"/>
</dbReference>
<evidence type="ECO:0000313" key="2">
    <source>
        <dbReference type="Proteomes" id="UP000233766"/>
    </source>
</evidence>
<evidence type="ECO:0000313" key="1">
    <source>
        <dbReference type="EMBL" id="PKV80936.1"/>
    </source>
</evidence>
<keyword evidence="2" id="KW-1185">Reference proteome</keyword>
<comment type="caution">
    <text evidence="1">The sequence shown here is derived from an EMBL/GenBank/DDBJ whole genome shotgun (WGS) entry which is preliminary data.</text>
</comment>
<reference evidence="1 2" key="1">
    <citation type="submission" date="2017-12" db="EMBL/GenBank/DDBJ databases">
        <title>Sequencing the genomes of 1000 Actinobacteria strains.</title>
        <authorList>
            <person name="Klenk H.-P."/>
        </authorList>
    </citation>
    <scope>NUCLEOTIDE SEQUENCE [LARGE SCALE GENOMIC DNA]</scope>
    <source>
        <strain evidence="1 2">DSM 44489</strain>
    </source>
</reference>
<sequence>MGCFVVASYLARFHSVYGLLLAKSSSIRFPRGGKSH</sequence>
<organism evidence="1 2">
    <name type="scientific">Nocardia fluminea</name>
    <dbReference type="NCBI Taxonomy" id="134984"/>
    <lineage>
        <taxon>Bacteria</taxon>
        <taxon>Bacillati</taxon>
        <taxon>Actinomycetota</taxon>
        <taxon>Actinomycetes</taxon>
        <taxon>Mycobacteriales</taxon>
        <taxon>Nocardiaceae</taxon>
        <taxon>Nocardia</taxon>
    </lineage>
</organism>
<dbReference type="AlphaFoldDB" id="A0A2N3VH53"/>
<name>A0A2N3VH53_9NOCA</name>
<gene>
    <name evidence="1" type="ORF">ATK86_5375</name>
</gene>
<dbReference type="Proteomes" id="UP000233766">
    <property type="component" value="Unassembled WGS sequence"/>
</dbReference>
<proteinExistence type="predicted"/>
<accession>A0A2N3VH53</accession>